<accession>Q2GYN7</accession>
<dbReference type="OrthoDB" id="626167at2759"/>
<dbReference type="eggNOG" id="KOG1840">
    <property type="taxonomic scope" value="Eukaryota"/>
</dbReference>
<dbReference type="PANTHER" id="PTHR35205:SF1">
    <property type="entry name" value="ZU5 DOMAIN-CONTAINING PROTEIN"/>
    <property type="match status" value="1"/>
</dbReference>
<evidence type="ECO:0000313" key="2">
    <source>
        <dbReference type="EMBL" id="EAQ85664.1"/>
    </source>
</evidence>
<dbReference type="VEuPathDB" id="FungiDB:CHGG_06917"/>
<proteinExistence type="predicted"/>
<feature type="compositionally biased region" description="Polar residues" evidence="1">
    <location>
        <begin position="300"/>
        <end position="309"/>
    </location>
</feature>
<dbReference type="HOGENOM" id="CLU_799258_0_0_1"/>
<dbReference type="SUPFAM" id="SSF52540">
    <property type="entry name" value="P-loop containing nucleoside triphosphate hydrolases"/>
    <property type="match status" value="1"/>
</dbReference>
<dbReference type="AlphaFoldDB" id="Q2GYN7"/>
<dbReference type="STRING" id="306901.Q2GYN7"/>
<dbReference type="InterPro" id="IPR027417">
    <property type="entry name" value="P-loop_NTPase"/>
</dbReference>
<dbReference type="EMBL" id="CH408033">
    <property type="protein sequence ID" value="EAQ85664.1"/>
    <property type="molecule type" value="Genomic_DNA"/>
</dbReference>
<feature type="region of interest" description="Disordered" evidence="1">
    <location>
        <begin position="295"/>
        <end position="317"/>
    </location>
</feature>
<dbReference type="InParanoid" id="Q2GYN7"/>
<dbReference type="Gene3D" id="3.40.50.300">
    <property type="entry name" value="P-loop containing nucleotide triphosphate hydrolases"/>
    <property type="match status" value="1"/>
</dbReference>
<keyword evidence="3" id="KW-1185">Reference proteome</keyword>
<name>Q2GYN7_CHAGB</name>
<dbReference type="GeneID" id="4394606"/>
<organism evidence="2 3">
    <name type="scientific">Chaetomium globosum (strain ATCC 6205 / CBS 148.51 / DSM 1962 / NBRC 6347 / NRRL 1970)</name>
    <name type="common">Soil fungus</name>
    <dbReference type="NCBI Taxonomy" id="306901"/>
    <lineage>
        <taxon>Eukaryota</taxon>
        <taxon>Fungi</taxon>
        <taxon>Dikarya</taxon>
        <taxon>Ascomycota</taxon>
        <taxon>Pezizomycotina</taxon>
        <taxon>Sordariomycetes</taxon>
        <taxon>Sordariomycetidae</taxon>
        <taxon>Sordariales</taxon>
        <taxon>Chaetomiaceae</taxon>
        <taxon>Chaetomium</taxon>
    </lineage>
</organism>
<dbReference type="RefSeq" id="XP_001224573.1">
    <property type="nucleotide sequence ID" value="XM_001224572.1"/>
</dbReference>
<sequence>MLQASRSCGPRRAWWRGQNAACHRICAPRYRPSCRGATWNMGILGLCRHEGTPRRRLKTIADAVKLPGRNQPQTDIPQLVYNWLSNDRNGRWLIILDNADDRNVLYSPITDDTPDSKPFATYLPQNRNGSILITARNKDLAYRLTGYHQNIIEVGPMEQTDALTLLENNLESLPDPDIAIDLVHTLDLVPLAISQAAAYIRQREPRTSPSKYLADFWASEKRKTQLLEHDAGDLRRDGGAPNAILTTWQISFEHIRSERPSAADLLSLMSFFDRQGIPGWVLNPSGTANRAIRQAREGNSADSTSSTGDNADDDTGSEFEDDLAMLMNYYLIVADETGDNFEMHKLV</sequence>
<evidence type="ECO:0000256" key="1">
    <source>
        <dbReference type="SAM" id="MobiDB-lite"/>
    </source>
</evidence>
<dbReference type="Proteomes" id="UP000001056">
    <property type="component" value="Unassembled WGS sequence"/>
</dbReference>
<reference evidence="3" key="1">
    <citation type="journal article" date="2015" name="Genome Announc.">
        <title>Draft genome sequence of the cellulolytic fungus Chaetomium globosum.</title>
        <authorList>
            <person name="Cuomo C.A."/>
            <person name="Untereiner W.A."/>
            <person name="Ma L.-J."/>
            <person name="Grabherr M."/>
            <person name="Birren B.W."/>
        </authorList>
    </citation>
    <scope>NUCLEOTIDE SEQUENCE [LARGE SCALE GENOMIC DNA]</scope>
    <source>
        <strain evidence="3">ATCC 6205 / CBS 148.51 / DSM 1962 / NBRC 6347 / NRRL 1970</strain>
    </source>
</reference>
<gene>
    <name evidence="2" type="ORF">CHGG_06917</name>
</gene>
<evidence type="ECO:0008006" key="4">
    <source>
        <dbReference type="Google" id="ProtNLM"/>
    </source>
</evidence>
<dbReference type="PANTHER" id="PTHR35205">
    <property type="entry name" value="NB-ARC AND TPR DOMAIN PROTEIN"/>
    <property type="match status" value="1"/>
</dbReference>
<protein>
    <recommendedName>
        <fullName evidence="4">NB-ARC domain-containing protein</fullName>
    </recommendedName>
</protein>
<evidence type="ECO:0000313" key="3">
    <source>
        <dbReference type="Proteomes" id="UP000001056"/>
    </source>
</evidence>